<organism evidence="2 3">
    <name type="scientific">Oligosphaera ethanolica</name>
    <dbReference type="NCBI Taxonomy" id="760260"/>
    <lineage>
        <taxon>Bacteria</taxon>
        <taxon>Pseudomonadati</taxon>
        <taxon>Lentisphaerota</taxon>
        <taxon>Oligosphaeria</taxon>
        <taxon>Oligosphaerales</taxon>
        <taxon>Oligosphaeraceae</taxon>
        <taxon>Oligosphaera</taxon>
    </lineage>
</organism>
<proteinExistence type="predicted"/>
<reference evidence="2" key="1">
    <citation type="submission" date="2023-07" db="EMBL/GenBank/DDBJ databases">
        <title>Genomic Encyclopedia of Type Strains, Phase IV (KMG-IV): sequencing the most valuable type-strain genomes for metagenomic binning, comparative biology and taxonomic classification.</title>
        <authorList>
            <person name="Goeker M."/>
        </authorList>
    </citation>
    <scope>NUCLEOTIDE SEQUENCE</scope>
    <source>
        <strain evidence="2">DSM 24202</strain>
    </source>
</reference>
<evidence type="ECO:0000313" key="3">
    <source>
        <dbReference type="Proteomes" id="UP001238163"/>
    </source>
</evidence>
<dbReference type="RefSeq" id="WP_307259197.1">
    <property type="nucleotide sequence ID" value="NZ_JAUSVL010000001.1"/>
</dbReference>
<dbReference type="SMART" id="SM00507">
    <property type="entry name" value="HNHc"/>
    <property type="match status" value="1"/>
</dbReference>
<dbReference type="AlphaFoldDB" id="A0AAE3VCN6"/>
<feature type="domain" description="HNH nuclease" evidence="1">
    <location>
        <begin position="203"/>
        <end position="267"/>
    </location>
</feature>
<name>A0AAE3VCN6_9BACT</name>
<keyword evidence="2" id="KW-0255">Endonuclease</keyword>
<keyword evidence="2" id="KW-0378">Hydrolase</keyword>
<dbReference type="Gene3D" id="1.10.30.50">
    <property type="match status" value="1"/>
</dbReference>
<dbReference type="GO" id="GO:0004519">
    <property type="term" value="F:endonuclease activity"/>
    <property type="evidence" value="ECO:0007669"/>
    <property type="project" value="UniProtKB-KW"/>
</dbReference>
<sequence length="343" mass="39786">MNHTRHFYEVSPTLENYWRAIILFGRNTASYKFALAKSLYHFKQANDLIRLDELAPVFSRYLVEHLKKYDKQCTVENSRFLDACRAFNNNELSQSQLIEQTVSLGFQNVIDAFHNVHGDEIPHRFFNDERKQNKGIRLTEDFYRLSESPMFTDLYNETESRWRLVETAWNLQLPAKVLSVQHDPDSQFLQVLSNSLERVPVTSARTALNGYQKGKCFYCFRDIMISNDQVNEVDVDHFFPHKLKYCAEGKAIDGVANLVLACKECNRGQAGKFDRLPAIELLERLHRRNEYLIQSHHPLRETLIAQTGFSEKARIDYLQAVYSCATVTIAAKWLPKACGVSTF</sequence>
<evidence type="ECO:0000259" key="1">
    <source>
        <dbReference type="SMART" id="SM00507"/>
    </source>
</evidence>
<dbReference type="InterPro" id="IPR003615">
    <property type="entry name" value="HNH_nuc"/>
</dbReference>
<dbReference type="EMBL" id="JAUSVL010000001">
    <property type="protein sequence ID" value="MDQ0288035.1"/>
    <property type="molecule type" value="Genomic_DNA"/>
</dbReference>
<keyword evidence="3" id="KW-1185">Reference proteome</keyword>
<evidence type="ECO:0000313" key="2">
    <source>
        <dbReference type="EMBL" id="MDQ0288035.1"/>
    </source>
</evidence>
<comment type="caution">
    <text evidence="2">The sequence shown here is derived from an EMBL/GenBank/DDBJ whole genome shotgun (WGS) entry which is preliminary data.</text>
</comment>
<accession>A0AAE3VCN6</accession>
<dbReference type="Proteomes" id="UP001238163">
    <property type="component" value="Unassembled WGS sequence"/>
</dbReference>
<keyword evidence="2" id="KW-0540">Nuclease</keyword>
<gene>
    <name evidence="2" type="ORF">J3R75_000142</name>
</gene>
<protein>
    <submittedName>
        <fullName evidence="2">5-methylcytosine-specific restriction endonuclease McrA</fullName>
    </submittedName>
</protein>